<dbReference type="Gene3D" id="3.10.290.20">
    <property type="entry name" value="Ubiquitin-like 2 activating enzyme e1b. Chain: B, domain 3"/>
    <property type="match status" value="1"/>
</dbReference>
<keyword evidence="14" id="KW-0862">Zinc</keyword>
<dbReference type="SUPFAM" id="SSF47616">
    <property type="entry name" value="GST C-terminal domain-like"/>
    <property type="match status" value="1"/>
</dbReference>
<proteinExistence type="inferred from homology"/>
<dbReference type="InterPro" id="IPR036282">
    <property type="entry name" value="Glutathione-S-Trfase_C_sf"/>
</dbReference>
<dbReference type="Pfam" id="PF10585">
    <property type="entry name" value="UBA_E1_SCCH"/>
    <property type="match status" value="2"/>
</dbReference>
<dbReference type="InterPro" id="IPR014729">
    <property type="entry name" value="Rossmann-like_a/b/a_fold"/>
</dbReference>
<evidence type="ECO:0000256" key="17">
    <source>
        <dbReference type="ARBA" id="ARBA00022917"/>
    </source>
</evidence>
<dbReference type="Gene3D" id="1.10.10.520">
    <property type="entry name" value="Ubiquitin activating enzymes (Uba3). Chain: B, domain 2"/>
    <property type="match status" value="1"/>
</dbReference>
<evidence type="ECO:0000256" key="18">
    <source>
        <dbReference type="ARBA" id="ARBA00023146"/>
    </source>
</evidence>
<evidence type="ECO:0000256" key="1">
    <source>
        <dbReference type="ARBA" id="ARBA00004123"/>
    </source>
</evidence>
<organism evidence="26 27">
    <name type="scientific">Lutzomyia longipalpis</name>
    <name type="common">Sand fly</name>
    <dbReference type="NCBI Taxonomy" id="7200"/>
    <lineage>
        <taxon>Eukaryota</taxon>
        <taxon>Metazoa</taxon>
        <taxon>Ecdysozoa</taxon>
        <taxon>Arthropoda</taxon>
        <taxon>Hexapoda</taxon>
        <taxon>Insecta</taxon>
        <taxon>Pterygota</taxon>
        <taxon>Neoptera</taxon>
        <taxon>Endopterygota</taxon>
        <taxon>Diptera</taxon>
        <taxon>Nematocera</taxon>
        <taxon>Psychodoidea</taxon>
        <taxon>Psychodidae</taxon>
        <taxon>Lutzomyia</taxon>
        <taxon>Lutzomyia</taxon>
    </lineage>
</organism>
<comment type="similarity">
    <text evidence="4">Belongs to the class-I aminoacyl-tRNA synthetase family.</text>
</comment>
<feature type="region of interest" description="Disordered" evidence="23">
    <location>
        <begin position="1572"/>
        <end position="1674"/>
    </location>
</feature>
<dbReference type="InterPro" id="IPR041872">
    <property type="entry name" value="Anticodon_Met"/>
</dbReference>
<comment type="subcellular location">
    <subcellularLocation>
        <location evidence="2">Cytoplasm</location>
    </subcellularLocation>
    <subcellularLocation>
        <location evidence="1">Nucleus</location>
    </subcellularLocation>
</comment>
<dbReference type="CDD" id="cd07957">
    <property type="entry name" value="Anticodon_Ia_Met"/>
    <property type="match status" value="1"/>
</dbReference>
<keyword evidence="16" id="KW-0694">RNA-binding</keyword>
<dbReference type="EnsemblMetazoa" id="LLOJ009358-RA">
    <property type="protein sequence ID" value="LLOJ009358-PA"/>
    <property type="gene ID" value="LLOJ009358"/>
</dbReference>
<dbReference type="CDD" id="cd00939">
    <property type="entry name" value="MetRS_RNA"/>
    <property type="match status" value="1"/>
</dbReference>
<dbReference type="EMBL" id="AJWK01032471">
    <property type="status" value="NOT_ANNOTATED_CDS"/>
    <property type="molecule type" value="Genomic_DNA"/>
</dbReference>
<feature type="compositionally biased region" description="Acidic residues" evidence="23">
    <location>
        <begin position="1619"/>
        <end position="1635"/>
    </location>
</feature>
<dbReference type="InterPro" id="IPR035985">
    <property type="entry name" value="Ubiquitin-activating_enz"/>
</dbReference>
<evidence type="ECO:0000256" key="10">
    <source>
        <dbReference type="ARBA" id="ARBA00022679"/>
    </source>
</evidence>
<dbReference type="Gene3D" id="3.40.50.620">
    <property type="entry name" value="HUPs"/>
    <property type="match status" value="2"/>
</dbReference>
<dbReference type="InterPro" id="IPR010987">
    <property type="entry name" value="Glutathione-S-Trfase_C-like"/>
</dbReference>
<dbReference type="NCBIfam" id="TIGR00398">
    <property type="entry name" value="metG"/>
    <property type="match status" value="1"/>
</dbReference>
<dbReference type="InterPro" id="IPR000738">
    <property type="entry name" value="WHEP-TRS_dom"/>
</dbReference>
<evidence type="ECO:0000256" key="12">
    <source>
        <dbReference type="ARBA" id="ARBA00022741"/>
    </source>
</evidence>
<keyword evidence="11" id="KW-0479">Metal-binding</keyword>
<feature type="compositionally biased region" description="Basic and acidic residues" evidence="23">
    <location>
        <begin position="1578"/>
        <end position="1591"/>
    </location>
</feature>
<dbReference type="Pfam" id="PF18485">
    <property type="entry name" value="GST_N_5"/>
    <property type="match status" value="1"/>
</dbReference>
<dbReference type="VEuPathDB" id="VectorBase:LLONM1_011200"/>
<dbReference type="Pfam" id="PF19303">
    <property type="entry name" value="Anticodon_3"/>
    <property type="match status" value="1"/>
</dbReference>
<dbReference type="Pfam" id="PF14497">
    <property type="entry name" value="GST_C_3"/>
    <property type="match status" value="1"/>
</dbReference>
<dbReference type="PRINTS" id="PR01041">
    <property type="entry name" value="TRNASYNTHMET"/>
</dbReference>
<keyword evidence="12" id="KW-0547">Nucleotide-binding</keyword>
<dbReference type="Gene3D" id="3.40.50.720">
    <property type="entry name" value="NAD(P)-binding Rossmann-like Domain"/>
    <property type="match status" value="1"/>
</dbReference>
<keyword evidence="15" id="KW-0067">ATP-binding</keyword>
<accession>A0A1B0CWH4</accession>
<dbReference type="PROSITE" id="PS00178">
    <property type="entry name" value="AA_TRNA_LIGASE_I"/>
    <property type="match status" value="2"/>
</dbReference>
<comment type="catalytic activity">
    <reaction evidence="21">
        <text>tRNA(Met) + L-methionine + ATP = L-methionyl-tRNA(Met) + AMP + diphosphate</text>
        <dbReference type="Rhea" id="RHEA:13481"/>
        <dbReference type="Rhea" id="RHEA-COMP:9667"/>
        <dbReference type="Rhea" id="RHEA-COMP:9698"/>
        <dbReference type="ChEBI" id="CHEBI:30616"/>
        <dbReference type="ChEBI" id="CHEBI:33019"/>
        <dbReference type="ChEBI" id="CHEBI:57844"/>
        <dbReference type="ChEBI" id="CHEBI:78442"/>
        <dbReference type="ChEBI" id="CHEBI:78530"/>
        <dbReference type="ChEBI" id="CHEBI:456215"/>
        <dbReference type="EC" id="6.1.1.10"/>
    </reaction>
</comment>
<dbReference type="InterPro" id="IPR009068">
    <property type="entry name" value="uS15_NS1_RNA-bd_sf"/>
</dbReference>
<dbReference type="InterPro" id="IPR001412">
    <property type="entry name" value="aa-tRNA-synth_I_CS"/>
</dbReference>
<keyword evidence="9" id="KW-0436">Ligase</keyword>
<evidence type="ECO:0000256" key="21">
    <source>
        <dbReference type="ARBA" id="ARBA00047364"/>
    </source>
</evidence>
<dbReference type="PANTHER" id="PTHR45765">
    <property type="entry name" value="METHIONINE--TRNA LIGASE"/>
    <property type="match status" value="1"/>
</dbReference>
<dbReference type="SUPFAM" id="SSF57770">
    <property type="entry name" value="Methionyl-tRNA synthetase (MetRS), Zn-domain"/>
    <property type="match status" value="1"/>
</dbReference>
<keyword evidence="17" id="KW-0648">Protein biosynthesis</keyword>
<dbReference type="Pfam" id="PF09334">
    <property type="entry name" value="tRNA-synt_1g"/>
    <property type="match status" value="2"/>
</dbReference>
<evidence type="ECO:0000256" key="19">
    <source>
        <dbReference type="ARBA" id="ARBA00023242"/>
    </source>
</evidence>
<evidence type="ECO:0000256" key="4">
    <source>
        <dbReference type="ARBA" id="ARBA00005594"/>
    </source>
</evidence>
<dbReference type="Gene3D" id="1.20.1050.10">
    <property type="match status" value="1"/>
</dbReference>
<dbReference type="InterPro" id="IPR000594">
    <property type="entry name" value="ThiF_NAD_FAD-bd"/>
</dbReference>
<feature type="compositionally biased region" description="Basic and acidic residues" evidence="23">
    <location>
        <begin position="1598"/>
        <end position="1607"/>
    </location>
</feature>
<evidence type="ECO:0000256" key="11">
    <source>
        <dbReference type="ARBA" id="ARBA00022723"/>
    </source>
</evidence>
<dbReference type="FunFam" id="1.10.10.520:FF:000011">
    <property type="entry name" value="Ubiquitin-activating enzyme E1-like"/>
    <property type="match status" value="1"/>
</dbReference>
<dbReference type="Gene3D" id="2.20.28.20">
    <property type="entry name" value="Methionyl-tRNA synthetase, Zn-domain"/>
    <property type="match status" value="1"/>
</dbReference>
<dbReference type="InterPro" id="IPR023458">
    <property type="entry name" value="Met-tRNA_ligase_1"/>
</dbReference>
<comment type="similarity">
    <text evidence="5">Belongs to the ubiquitin-activating E1 family.</text>
</comment>
<evidence type="ECO:0000256" key="20">
    <source>
        <dbReference type="ARBA" id="ARBA00030904"/>
    </source>
</evidence>
<dbReference type="InterPro" id="IPR033911">
    <property type="entry name" value="MetRS_core"/>
</dbReference>
<dbReference type="PROSITE" id="PS00865">
    <property type="entry name" value="UBIQUITIN_ACTIVAT_2"/>
    <property type="match status" value="1"/>
</dbReference>
<evidence type="ECO:0000256" key="7">
    <source>
        <dbReference type="ARBA" id="ARBA00018335"/>
    </source>
</evidence>
<evidence type="ECO:0000259" key="25">
    <source>
        <dbReference type="PROSITE" id="PS51185"/>
    </source>
</evidence>
<dbReference type="InterPro" id="IPR033127">
    <property type="entry name" value="UBQ-activ_enz_E1_Cys_AS"/>
</dbReference>
<dbReference type="EMBL" id="AJWK01032469">
    <property type="status" value="NOT_ANNOTATED_CDS"/>
    <property type="molecule type" value="Genomic_DNA"/>
</dbReference>
<dbReference type="GO" id="GO:0005634">
    <property type="term" value="C:nucleus"/>
    <property type="evidence" value="ECO:0007669"/>
    <property type="project" value="UniProtKB-SubCell"/>
</dbReference>
<evidence type="ECO:0000259" key="24">
    <source>
        <dbReference type="PROSITE" id="PS50405"/>
    </source>
</evidence>
<dbReference type="InterPro" id="IPR019572">
    <property type="entry name" value="UBA_E1_SCCH"/>
</dbReference>
<dbReference type="SUPFAM" id="SSF47060">
    <property type="entry name" value="S15/NS1 RNA-binding domain"/>
    <property type="match status" value="1"/>
</dbReference>
<feature type="domain" description="GST C-terminal" evidence="24">
    <location>
        <begin position="69"/>
        <end position="192"/>
    </location>
</feature>
<dbReference type="EMBL" id="AJWK01032470">
    <property type="status" value="NOT_ANNOTATED_CDS"/>
    <property type="molecule type" value="Genomic_DNA"/>
</dbReference>
<dbReference type="InterPro" id="IPR009080">
    <property type="entry name" value="tRNAsynth_Ia_anticodon-bd"/>
</dbReference>
<dbReference type="FunFam" id="2.20.28.20:FF:000001">
    <property type="entry name" value="Methionine--tRNA ligase"/>
    <property type="match status" value="1"/>
</dbReference>
<dbReference type="GO" id="GO:0016740">
    <property type="term" value="F:transferase activity"/>
    <property type="evidence" value="ECO:0007669"/>
    <property type="project" value="UniProtKB-KW"/>
</dbReference>
<keyword evidence="8" id="KW-0963">Cytoplasm</keyword>
<feature type="domain" description="WHEP-TRS" evidence="25">
    <location>
        <begin position="988"/>
        <end position="1043"/>
    </location>
</feature>
<evidence type="ECO:0000256" key="13">
    <source>
        <dbReference type="ARBA" id="ARBA00022786"/>
    </source>
</evidence>
<dbReference type="FunFam" id="3.50.50.80:FF:000002">
    <property type="entry name" value="SUMO-activating enzyme subunit 2"/>
    <property type="match status" value="1"/>
</dbReference>
<evidence type="ECO:0000256" key="2">
    <source>
        <dbReference type="ARBA" id="ARBA00004496"/>
    </source>
</evidence>
<evidence type="ECO:0000313" key="27">
    <source>
        <dbReference type="Proteomes" id="UP000092461"/>
    </source>
</evidence>
<sequence>MKIVTNPGNPHGLAFLLAAKFGKKAVKIEKLEIDDSQLQPPKHLPYLLLPSGQKIFGKEAGIRYLLADSAEVSVKAEELTEWLLTDFIPILTTLMTSGSRRENTTAMKFKEFAKKLDDILKNEEYLSGKHPSTPDFILWSILSTGTATKEVSGFENLCKWHEKISNSPEAKEALSSYNDDLTFTSLQNANKFGSSISSSAPQAPVADESPTADAISAEEIAAAIEGFIFQDIPQKKDVRTVLPRKGERNILITSALPYVNNVPHLGNIIGLKQKFCTGRGCTDYNYDFYMRTPPIAVTGPTEVHTAKKSGNAERIFASLTTPKGKRNAPGKKRRGGPAIEGFIFQDIPQKKRRSDCFTTKGERNILITSALPYVNNVPHLGNIIGCVLSADIFARYCRLSGYNTLYICGTDEYGTATETKAIAEKMTPQEICDKYFEIHNSIYRWFGIGFDFFGRTTTLEQTQIVQNMFHELYDAGYVSTESVAQLLCQKCQRYLADRFVEGTCPHVGCGYEDARGDQCDSCGKLVNATELIKPRCKLCNATPVLRDSSQFFINLPKIEPKLREWFGTVEKGWTHNARVITKSWLREGLRPRCITRDLKWGIPVPKPGFESKVFYVWFDAPIGYMSITSKYTREWKQWWQPQADVNVSLYQFMAKDNVPFHSVMFPATLLAINKGYTTDTGIPADVWRFYLACARPEGQDSSFSWNDLEARNNSELLNNLGNFINRALMFCEKNFGGVVPQIVLQHEDHVLLAQANREYREYVACMEKAKMPLLDSVFEGDLQKKVSSARILVVGAGGVGCEVLKNLVLCGFQNIEIIVLQHEDHVLLAQANREYREYVACMEKAKMRDAIKHILNVSRHGNQFMQSTQPWVLIKGTDDQKSRAGTVIGLCANITVLLATLIFPFMPDTARKIYKQANVNGGFINPSDLTIKMMLKPGHKIGKPEPLFAKIDPARIEELKLKYGGQQFGNEKPEKPQKAADPQPSNLSIGDLEKAIAEQGEKVRQLKASAEKAVWQPEVEKLLALKKQLAVKIMAALLDGVFEGDLQKKVSSARILVVGAGGVGCEVLKNLVLCAFQNIEIIDLDTIEVSNLNRQFLFHREHVGKSKAQVAKESALSFNPDTNIVAHHDSITDSKFGVTYFQEFDVVLNALDNRVARNHVNRMCLTAKVPLIETGTSGYNGQVELIQKGVTPCYECTPKAKEKTFPGCTIRNTPSELIHCIVWAKHLFNQLFGEDNADEDVSPDTADPEAAGDAANEALDGESNEKGNIERKSTRAWAQSIKYNSEKLFNKLFHDDIKYLLSMTNLWKKRTPPEPLKFGVGMATGSAEENYDGIAREQKIWNLDKCTQVFAESVKALKDSLDNLPTGDTLVWDKDDADAMDFVTACANIRATIFHIATNTRFEIKSMAGNIIPAIATTNAIAAGMAVLHLLKVLNNQSASCQSVYMRLRPNPQNQIIVREKFFTKPNPECKVCSMKAQIVVRVNVSQMLIGDFRKSILLEKLATKAPDVVLDGKGSIVISSEEDEEDLNDEKLLQDMGIVDGCILTVDDFQDGNQFTLVIVNDEKQNAKTFEVTIDPEAEKKAPEEEIAQEKEEEEEPAAKKLRMDENSVPGSSKQTQEDSDDDLEIVESDDEQDASGAGIKRKQAPAEDEEPVKRKKTETLPGIEDNDVILVD</sequence>
<dbReference type="PROSITE" id="PS51185">
    <property type="entry name" value="WHEP_TRS_2"/>
    <property type="match status" value="1"/>
</dbReference>
<keyword evidence="10" id="KW-0808">Transferase</keyword>
<dbReference type="GO" id="GO:0046872">
    <property type="term" value="F:metal ion binding"/>
    <property type="evidence" value="ECO:0007669"/>
    <property type="project" value="UniProtKB-KW"/>
</dbReference>
<dbReference type="Gene3D" id="3.40.30.10">
    <property type="entry name" value="Glutaredoxin"/>
    <property type="match status" value="1"/>
</dbReference>
<dbReference type="Gene3D" id="3.50.50.80">
    <property type="entry name" value="Ubiquitin-activating enzyme E1, inactive adenylation domain, subdomain 1"/>
    <property type="match status" value="1"/>
</dbReference>
<dbReference type="GO" id="GO:0016925">
    <property type="term" value="P:protein sumoylation"/>
    <property type="evidence" value="ECO:0007669"/>
    <property type="project" value="UniProtKB-UniPathway"/>
</dbReference>
<dbReference type="InterPro" id="IPR028077">
    <property type="entry name" value="UAE_UbL_dom"/>
</dbReference>
<keyword evidence="18" id="KW-0030">Aminoacyl-tRNA synthetase</keyword>
<dbReference type="SUPFAM" id="SSF47323">
    <property type="entry name" value="Anticodon-binding domain of a subclass of class I aminoacyl-tRNA synthetases"/>
    <property type="match status" value="2"/>
</dbReference>
<dbReference type="InterPro" id="IPR004046">
    <property type="entry name" value="GST_C"/>
</dbReference>
<evidence type="ECO:0000256" key="8">
    <source>
        <dbReference type="ARBA" id="ARBA00022490"/>
    </source>
</evidence>
<dbReference type="GO" id="GO:0006431">
    <property type="term" value="P:methionyl-tRNA aminoacylation"/>
    <property type="evidence" value="ECO:0007669"/>
    <property type="project" value="InterPro"/>
</dbReference>
<dbReference type="UniPathway" id="UPA00886"/>
<dbReference type="VEuPathDB" id="VectorBase:LLONM1_003068"/>
<comment type="pathway">
    <text evidence="3">Protein modification; protein sumoylation.</text>
</comment>
<reference evidence="26" key="1">
    <citation type="submission" date="2020-05" db="UniProtKB">
        <authorList>
            <consortium name="EnsemblMetazoa"/>
        </authorList>
    </citation>
    <scope>IDENTIFICATION</scope>
    <source>
        <strain evidence="26">Jacobina</strain>
    </source>
</reference>
<dbReference type="GO" id="GO:0004825">
    <property type="term" value="F:methionine-tRNA ligase activity"/>
    <property type="evidence" value="ECO:0007669"/>
    <property type="project" value="UniProtKB-EC"/>
</dbReference>
<evidence type="ECO:0000256" key="6">
    <source>
        <dbReference type="ARBA" id="ARBA00012838"/>
    </source>
</evidence>
<dbReference type="Gene3D" id="1.10.287.10">
    <property type="entry name" value="S15/NS1, RNA-binding"/>
    <property type="match status" value="1"/>
</dbReference>
<dbReference type="Pfam" id="PF00458">
    <property type="entry name" value="WHEP-TRS"/>
    <property type="match status" value="1"/>
</dbReference>
<dbReference type="Pfam" id="PF14732">
    <property type="entry name" value="UAE_UbL"/>
    <property type="match status" value="1"/>
</dbReference>
<evidence type="ECO:0000256" key="22">
    <source>
        <dbReference type="PROSITE-ProRule" id="PRU10132"/>
    </source>
</evidence>
<dbReference type="GO" id="GO:0005829">
    <property type="term" value="C:cytosol"/>
    <property type="evidence" value="ECO:0007669"/>
    <property type="project" value="TreeGrafter"/>
</dbReference>
<dbReference type="VEuPathDB" id="VectorBase:LLONM1_002112"/>
<dbReference type="InterPro" id="IPR014758">
    <property type="entry name" value="Met-tRNA_synth"/>
</dbReference>
<keyword evidence="19" id="KW-0539">Nucleus</keyword>
<dbReference type="Proteomes" id="UP000092461">
    <property type="component" value="Unassembled WGS sequence"/>
</dbReference>
<dbReference type="InterPro" id="IPR023318">
    <property type="entry name" value="Ub_act_enz_dom_a_sf"/>
</dbReference>
<evidence type="ECO:0000256" key="16">
    <source>
        <dbReference type="ARBA" id="ARBA00022884"/>
    </source>
</evidence>
<name>A0A1B0CWH4_LUTLO</name>
<dbReference type="CDD" id="cd00814">
    <property type="entry name" value="MetRS_core"/>
    <property type="match status" value="1"/>
</dbReference>
<dbReference type="SMART" id="SM00991">
    <property type="entry name" value="WHEP-TRS"/>
    <property type="match status" value="1"/>
</dbReference>
<dbReference type="Pfam" id="PF00899">
    <property type="entry name" value="ThiF"/>
    <property type="match status" value="2"/>
</dbReference>
<dbReference type="FunFam" id="3.40.50.720:FF:000618">
    <property type="entry name" value="SUMO-activating enzyme subunit 2"/>
    <property type="match status" value="1"/>
</dbReference>
<dbReference type="EMBL" id="AJWK01032472">
    <property type="status" value="NOT_ANNOTATED_CDS"/>
    <property type="molecule type" value="Genomic_DNA"/>
</dbReference>
<evidence type="ECO:0000256" key="5">
    <source>
        <dbReference type="ARBA" id="ARBA00005673"/>
    </source>
</evidence>
<dbReference type="PROSITE" id="PS50405">
    <property type="entry name" value="GST_CTER"/>
    <property type="match status" value="1"/>
</dbReference>
<evidence type="ECO:0000313" key="26">
    <source>
        <dbReference type="EnsemblMetazoa" id="LLOJ009358-PA"/>
    </source>
</evidence>
<dbReference type="InterPro" id="IPR042449">
    <property type="entry name" value="Ub-E1_IAD_1"/>
</dbReference>
<evidence type="ECO:0000256" key="15">
    <source>
        <dbReference type="ARBA" id="ARBA00022840"/>
    </source>
</evidence>
<dbReference type="SUPFAM" id="SSF69572">
    <property type="entry name" value="Activating enzymes of the ubiquitin-like proteins"/>
    <property type="match status" value="2"/>
</dbReference>
<dbReference type="EC" id="6.1.1.10" evidence="6"/>
<evidence type="ECO:0000256" key="3">
    <source>
        <dbReference type="ARBA" id="ARBA00004718"/>
    </source>
</evidence>
<dbReference type="VEuPathDB" id="VectorBase:LLOJ009358"/>
<keyword evidence="13" id="KW-0833">Ubl conjugation pathway</keyword>
<feature type="region of interest" description="Disordered" evidence="23">
    <location>
        <begin position="1238"/>
        <end position="1271"/>
    </location>
</feature>
<evidence type="ECO:0000256" key="23">
    <source>
        <dbReference type="SAM" id="MobiDB-lite"/>
    </source>
</evidence>
<protein>
    <recommendedName>
        <fullName evidence="7">Methionine--tRNA ligase, cytoplasmic</fullName>
        <ecNumber evidence="6">6.1.1.10</ecNumber>
    </recommendedName>
    <alternativeName>
        <fullName evidence="20">Methionyl-tRNA synthetase</fullName>
    </alternativeName>
</protein>
<dbReference type="GO" id="GO:0017101">
    <property type="term" value="C:aminoacyl-tRNA synthetase multienzyme complex"/>
    <property type="evidence" value="ECO:0007669"/>
    <property type="project" value="UniProtKB-ARBA"/>
</dbReference>
<dbReference type="InterPro" id="IPR015413">
    <property type="entry name" value="Methionyl/Leucyl_tRNA_Synth"/>
</dbReference>
<dbReference type="InterPro" id="IPR041598">
    <property type="entry name" value="MARS_N"/>
</dbReference>
<dbReference type="InterPro" id="IPR029038">
    <property type="entry name" value="MetRS_Zn"/>
</dbReference>
<evidence type="ECO:0000256" key="9">
    <source>
        <dbReference type="ARBA" id="ARBA00022598"/>
    </source>
</evidence>
<feature type="active site" description="Glycyl thioester intermediate" evidence="22">
    <location>
        <position position="1208"/>
    </location>
</feature>
<dbReference type="Gene3D" id="1.10.730.10">
    <property type="entry name" value="Isoleucyl-tRNA Synthetase, Domain 1"/>
    <property type="match status" value="2"/>
</dbReference>
<dbReference type="EMBL" id="AJWK01032468">
    <property type="status" value="NOT_ANNOTATED_CDS"/>
    <property type="molecule type" value="Genomic_DNA"/>
</dbReference>
<dbReference type="PANTHER" id="PTHR45765:SF1">
    <property type="entry name" value="METHIONINE--TRNA LIGASE, CYTOPLASMIC"/>
    <property type="match status" value="1"/>
</dbReference>
<dbReference type="GO" id="GO:0003723">
    <property type="term" value="F:RNA binding"/>
    <property type="evidence" value="ECO:0007669"/>
    <property type="project" value="UniProtKB-KW"/>
</dbReference>
<dbReference type="GO" id="GO:0008641">
    <property type="term" value="F:ubiquitin-like modifier activating enzyme activity"/>
    <property type="evidence" value="ECO:0007669"/>
    <property type="project" value="InterPro"/>
</dbReference>
<keyword evidence="27" id="KW-1185">Reference proteome</keyword>
<evidence type="ECO:0000256" key="14">
    <source>
        <dbReference type="ARBA" id="ARBA00022833"/>
    </source>
</evidence>
<dbReference type="GO" id="GO:0005524">
    <property type="term" value="F:ATP binding"/>
    <property type="evidence" value="ECO:0007669"/>
    <property type="project" value="UniProtKB-KW"/>
</dbReference>
<feature type="region of interest" description="Disordered" evidence="23">
    <location>
        <begin position="967"/>
        <end position="986"/>
    </location>
</feature>
<dbReference type="SUPFAM" id="SSF52374">
    <property type="entry name" value="Nucleotidylyl transferase"/>
    <property type="match status" value="1"/>
</dbReference>